<proteinExistence type="inferred from homology"/>
<keyword evidence="8" id="KW-1185">Reference proteome</keyword>
<dbReference type="CDD" id="cd06662">
    <property type="entry name" value="SURF1"/>
    <property type="match status" value="1"/>
</dbReference>
<name>A0A811LIF4_9BILA</name>
<keyword evidence="3" id="KW-0812">Transmembrane</keyword>
<evidence type="ECO:0000313" key="8">
    <source>
        <dbReference type="Proteomes" id="UP000614601"/>
    </source>
</evidence>
<evidence type="ECO:0000256" key="4">
    <source>
        <dbReference type="ARBA" id="ARBA00022989"/>
    </source>
</evidence>
<protein>
    <recommendedName>
        <fullName evidence="6">SURF1-like protein</fullName>
    </recommendedName>
</protein>
<keyword evidence="5" id="KW-0472">Membrane</keyword>
<comment type="subcellular location">
    <subcellularLocation>
        <location evidence="1">Membrane</location>
    </subcellularLocation>
    <subcellularLocation>
        <location evidence="6">Mitochondrion inner membrane</location>
        <topology evidence="6">Multi-pass membrane protein</topology>
    </subcellularLocation>
</comment>
<sequence length="282" mass="32839">MLFQRSITLQLVRRSHNKPVGRQPNIIKLNDRSGATKPQKQKRKFNKNSLGLLVIPASAFGLGVWQTQRLKWKEDLLAHLKEQLNQGAIPLPNDLGDLQDLEYRRVKVRGRYLYDRQFIIAPRGRFDEGFKDKGSSLIGDSKSSSHGGHFITPFLIEGTNQIIMVNRGWLPTEMHTFEMNKRRRNEVVEIEAIVRKSENRPQFVSANKPEKNMWFYKNFNEMGQHCGALPVLLDLAYNLEHGDEPISGQTNINLRNDHWNYLVTWYSLSAITLFMWYSKFLR</sequence>
<dbReference type="AlphaFoldDB" id="A0A811LIF4"/>
<dbReference type="Pfam" id="PF02104">
    <property type="entry name" value="SURF1"/>
    <property type="match status" value="1"/>
</dbReference>
<accession>A0A811LIF4</accession>
<keyword evidence="6" id="KW-0496">Mitochondrion</keyword>
<keyword evidence="6" id="KW-0999">Mitochondrion inner membrane</keyword>
<dbReference type="Proteomes" id="UP000614601">
    <property type="component" value="Unassembled WGS sequence"/>
</dbReference>
<dbReference type="EMBL" id="CAJFDH010000006">
    <property type="protein sequence ID" value="CAD5229365.1"/>
    <property type="molecule type" value="Genomic_DNA"/>
</dbReference>
<comment type="function">
    <text evidence="6">Probably involved in the biogenesis of the COX complex.</text>
</comment>
<comment type="caution">
    <text evidence="7">The sequence shown here is derived from an EMBL/GenBank/DDBJ whole genome shotgun (WGS) entry which is preliminary data.</text>
</comment>
<dbReference type="InterPro" id="IPR002994">
    <property type="entry name" value="Surf1/Shy1"/>
</dbReference>
<dbReference type="PANTHER" id="PTHR23427">
    <property type="entry name" value="SURFEIT LOCUS PROTEIN"/>
    <property type="match status" value="1"/>
</dbReference>
<dbReference type="OrthoDB" id="10040024at2759"/>
<dbReference type="GO" id="GO:0033617">
    <property type="term" value="P:mitochondrial respiratory chain complex IV assembly"/>
    <property type="evidence" value="ECO:0007669"/>
    <property type="project" value="TreeGrafter"/>
</dbReference>
<evidence type="ECO:0000256" key="2">
    <source>
        <dbReference type="ARBA" id="ARBA00007165"/>
    </source>
</evidence>
<comment type="similarity">
    <text evidence="2 6">Belongs to the SURF1 family.</text>
</comment>
<dbReference type="EMBL" id="CAJFCW020000006">
    <property type="protein sequence ID" value="CAG9126488.1"/>
    <property type="molecule type" value="Genomic_DNA"/>
</dbReference>
<evidence type="ECO:0000256" key="1">
    <source>
        <dbReference type="ARBA" id="ARBA00004370"/>
    </source>
</evidence>
<reference evidence="7" key="1">
    <citation type="submission" date="2020-09" db="EMBL/GenBank/DDBJ databases">
        <authorList>
            <person name="Kikuchi T."/>
        </authorList>
    </citation>
    <scope>NUCLEOTIDE SEQUENCE</scope>
    <source>
        <strain evidence="7">SH1</strain>
    </source>
</reference>
<dbReference type="PANTHER" id="PTHR23427:SF2">
    <property type="entry name" value="SURFEIT LOCUS PROTEIN 1"/>
    <property type="match status" value="1"/>
</dbReference>
<evidence type="ECO:0000313" key="7">
    <source>
        <dbReference type="EMBL" id="CAD5229365.1"/>
    </source>
</evidence>
<dbReference type="PROSITE" id="PS50895">
    <property type="entry name" value="SURF1"/>
    <property type="match status" value="1"/>
</dbReference>
<evidence type="ECO:0000256" key="6">
    <source>
        <dbReference type="RuleBase" id="RU363076"/>
    </source>
</evidence>
<evidence type="ECO:0000256" key="5">
    <source>
        <dbReference type="ARBA" id="ARBA00023136"/>
    </source>
</evidence>
<gene>
    <name evidence="7" type="ORF">BOKJ2_LOCUS13424</name>
</gene>
<organism evidence="7 8">
    <name type="scientific">Bursaphelenchus okinawaensis</name>
    <dbReference type="NCBI Taxonomy" id="465554"/>
    <lineage>
        <taxon>Eukaryota</taxon>
        <taxon>Metazoa</taxon>
        <taxon>Ecdysozoa</taxon>
        <taxon>Nematoda</taxon>
        <taxon>Chromadorea</taxon>
        <taxon>Rhabditida</taxon>
        <taxon>Tylenchina</taxon>
        <taxon>Tylenchomorpha</taxon>
        <taxon>Aphelenchoidea</taxon>
        <taxon>Aphelenchoididae</taxon>
        <taxon>Bursaphelenchus</taxon>
    </lineage>
</organism>
<evidence type="ECO:0000256" key="3">
    <source>
        <dbReference type="ARBA" id="ARBA00022692"/>
    </source>
</evidence>
<dbReference type="Proteomes" id="UP000783686">
    <property type="component" value="Unassembled WGS sequence"/>
</dbReference>
<dbReference type="InterPro" id="IPR045214">
    <property type="entry name" value="Surf1/Surf4"/>
</dbReference>
<keyword evidence="4" id="KW-1133">Transmembrane helix</keyword>
<dbReference type="GO" id="GO:0005743">
    <property type="term" value="C:mitochondrial inner membrane"/>
    <property type="evidence" value="ECO:0007669"/>
    <property type="project" value="UniProtKB-SubCell"/>
</dbReference>